<dbReference type="Gene3D" id="3.30.565.10">
    <property type="entry name" value="Histidine kinase-like ATPase, C-terminal domain"/>
    <property type="match status" value="1"/>
</dbReference>
<evidence type="ECO:0000256" key="5">
    <source>
        <dbReference type="ARBA" id="ARBA00022777"/>
    </source>
</evidence>
<comment type="catalytic activity">
    <reaction evidence="1">
        <text>ATP + protein L-histidine = ADP + protein N-phospho-L-histidine.</text>
        <dbReference type="EC" id="2.7.13.3"/>
    </reaction>
</comment>
<evidence type="ECO:0000256" key="2">
    <source>
        <dbReference type="ARBA" id="ARBA00012438"/>
    </source>
</evidence>
<dbReference type="InterPro" id="IPR005467">
    <property type="entry name" value="His_kinase_dom"/>
</dbReference>
<evidence type="ECO:0000256" key="1">
    <source>
        <dbReference type="ARBA" id="ARBA00000085"/>
    </source>
</evidence>
<dbReference type="PANTHER" id="PTHR43065">
    <property type="entry name" value="SENSOR HISTIDINE KINASE"/>
    <property type="match status" value="1"/>
</dbReference>
<accession>A0ABR8EH84</accession>
<name>A0ABR8EH84_9CYAN</name>
<evidence type="ECO:0000256" key="7">
    <source>
        <dbReference type="ARBA" id="ARBA00023012"/>
    </source>
</evidence>
<dbReference type="EC" id="2.7.13.3" evidence="2"/>
<evidence type="ECO:0000256" key="6">
    <source>
        <dbReference type="ARBA" id="ARBA00022840"/>
    </source>
</evidence>
<comment type="caution">
    <text evidence="9">The sequence shown here is derived from an EMBL/GenBank/DDBJ whole genome shotgun (WGS) entry which is preliminary data.</text>
</comment>
<evidence type="ECO:0000313" key="9">
    <source>
        <dbReference type="EMBL" id="MBD2546168.1"/>
    </source>
</evidence>
<dbReference type="PRINTS" id="PR00344">
    <property type="entry name" value="BCTRLSENSOR"/>
</dbReference>
<dbReference type="SMART" id="SM00387">
    <property type="entry name" value="HATPase_c"/>
    <property type="match status" value="1"/>
</dbReference>
<protein>
    <recommendedName>
        <fullName evidence="2">histidine kinase</fullName>
        <ecNumber evidence="2">2.7.13.3</ecNumber>
    </recommendedName>
</protein>
<evidence type="ECO:0000259" key="8">
    <source>
        <dbReference type="PROSITE" id="PS50109"/>
    </source>
</evidence>
<evidence type="ECO:0000256" key="3">
    <source>
        <dbReference type="ARBA" id="ARBA00022679"/>
    </source>
</evidence>
<dbReference type="PANTHER" id="PTHR43065:SF46">
    <property type="entry name" value="C4-DICARBOXYLATE TRANSPORT SENSOR PROTEIN DCTB"/>
    <property type="match status" value="1"/>
</dbReference>
<reference evidence="9 10" key="1">
    <citation type="journal article" date="2020" name="ISME J.">
        <title>Comparative genomics reveals insights into cyanobacterial evolution and habitat adaptation.</title>
        <authorList>
            <person name="Chen M.Y."/>
            <person name="Teng W.K."/>
            <person name="Zhao L."/>
            <person name="Hu C.X."/>
            <person name="Zhou Y.K."/>
            <person name="Han B.P."/>
            <person name="Song L.R."/>
            <person name="Shu W.S."/>
        </authorList>
    </citation>
    <scope>NUCLEOTIDE SEQUENCE [LARGE SCALE GENOMIC DNA]</scope>
    <source>
        <strain evidence="9 10">FACHB-1370</strain>
    </source>
</reference>
<dbReference type="InterPro" id="IPR003594">
    <property type="entry name" value="HATPase_dom"/>
</dbReference>
<organism evidence="9 10">
    <name type="scientific">Planktothricoides raciborskii FACHB-1370</name>
    <dbReference type="NCBI Taxonomy" id="2949576"/>
    <lineage>
        <taxon>Bacteria</taxon>
        <taxon>Bacillati</taxon>
        <taxon>Cyanobacteriota</taxon>
        <taxon>Cyanophyceae</taxon>
        <taxon>Oscillatoriophycideae</taxon>
        <taxon>Oscillatoriales</taxon>
        <taxon>Oscillatoriaceae</taxon>
        <taxon>Planktothricoides</taxon>
    </lineage>
</organism>
<keyword evidence="10" id="KW-1185">Reference proteome</keyword>
<keyword evidence="5" id="KW-0418">Kinase</keyword>
<gene>
    <name evidence="9" type="ORF">H6G72_20465</name>
</gene>
<evidence type="ECO:0000313" key="10">
    <source>
        <dbReference type="Proteomes" id="UP000641954"/>
    </source>
</evidence>
<keyword evidence="7" id="KW-0902">Two-component regulatory system</keyword>
<dbReference type="SUPFAM" id="SSF55874">
    <property type="entry name" value="ATPase domain of HSP90 chaperone/DNA topoisomerase II/histidine kinase"/>
    <property type="match status" value="1"/>
</dbReference>
<keyword evidence="3" id="KW-0808">Transferase</keyword>
<dbReference type="Pfam" id="PF02518">
    <property type="entry name" value="HATPase_c"/>
    <property type="match status" value="1"/>
</dbReference>
<dbReference type="PROSITE" id="PS50109">
    <property type="entry name" value="HIS_KIN"/>
    <property type="match status" value="1"/>
</dbReference>
<feature type="domain" description="Histidine kinase" evidence="8">
    <location>
        <begin position="1"/>
        <end position="105"/>
    </location>
</feature>
<sequence length="110" mass="11903">MTNAIDALAEVRSLSESAPKIEILTERTSQDTVRILIRDNGVGIPEAIKGKIFDPFFTTKPVGQGTGLGLSTSYQIIVEQHGGQLTYESQTNQGTEFIIEIPIAPKISSI</sequence>
<evidence type="ECO:0000256" key="4">
    <source>
        <dbReference type="ARBA" id="ARBA00022741"/>
    </source>
</evidence>
<dbReference type="EMBL" id="JACJSK010000033">
    <property type="protein sequence ID" value="MBD2546168.1"/>
    <property type="molecule type" value="Genomic_DNA"/>
</dbReference>
<dbReference type="InterPro" id="IPR004358">
    <property type="entry name" value="Sig_transdc_His_kin-like_C"/>
</dbReference>
<proteinExistence type="predicted"/>
<dbReference type="Proteomes" id="UP000641954">
    <property type="component" value="Unassembled WGS sequence"/>
</dbReference>
<dbReference type="InterPro" id="IPR036890">
    <property type="entry name" value="HATPase_C_sf"/>
</dbReference>
<keyword evidence="4" id="KW-0547">Nucleotide-binding</keyword>
<keyword evidence="6" id="KW-0067">ATP-binding</keyword>